<evidence type="ECO:0000313" key="1">
    <source>
        <dbReference type="EMBL" id="GAF77334.1"/>
    </source>
</evidence>
<protein>
    <submittedName>
        <fullName evidence="1">Uncharacterized protein</fullName>
    </submittedName>
</protein>
<dbReference type="EMBL" id="BARS01004382">
    <property type="protein sequence ID" value="GAF77334.1"/>
    <property type="molecule type" value="Genomic_DNA"/>
</dbReference>
<comment type="caution">
    <text evidence="1">The sequence shown here is derived from an EMBL/GenBank/DDBJ whole genome shotgun (WGS) entry which is preliminary data.</text>
</comment>
<dbReference type="AlphaFoldDB" id="X0S8I8"/>
<proteinExistence type="predicted"/>
<organism evidence="1">
    <name type="scientific">marine sediment metagenome</name>
    <dbReference type="NCBI Taxonomy" id="412755"/>
    <lineage>
        <taxon>unclassified sequences</taxon>
        <taxon>metagenomes</taxon>
        <taxon>ecological metagenomes</taxon>
    </lineage>
</organism>
<gene>
    <name evidence="1" type="ORF">S01H1_08555</name>
</gene>
<name>X0S8I8_9ZZZZ</name>
<accession>X0S8I8</accession>
<reference evidence="1" key="1">
    <citation type="journal article" date="2014" name="Front. Microbiol.">
        <title>High frequency of phylogenetically diverse reductive dehalogenase-homologous genes in deep subseafloor sedimentary metagenomes.</title>
        <authorList>
            <person name="Kawai M."/>
            <person name="Futagami T."/>
            <person name="Toyoda A."/>
            <person name="Takaki Y."/>
            <person name="Nishi S."/>
            <person name="Hori S."/>
            <person name="Arai W."/>
            <person name="Tsubouchi T."/>
            <person name="Morono Y."/>
            <person name="Uchiyama I."/>
            <person name="Ito T."/>
            <person name="Fujiyama A."/>
            <person name="Inagaki F."/>
            <person name="Takami H."/>
        </authorList>
    </citation>
    <scope>NUCLEOTIDE SEQUENCE</scope>
    <source>
        <strain evidence="1">Expedition CK06-06</strain>
    </source>
</reference>
<sequence>MKKRNLSKATILKYNQVIDEWFINEFDSIKAYIKYFPKATDKTAIANFSEIKALPEMKKYIKAKYEKAAKVVNLTHAGILKELKNYIELDIRDTIGLTKEEIKQLPVEIGRSITKHKERTKKHFSSKGKLLYTEETIELHFISKERILDMINKHIGFYAVDNQQKTPEIQIHTKNEQHLKIIEKILTGEK</sequence>